<dbReference type="EMBL" id="AP018227">
    <property type="protein sequence ID" value="BAY84595.1"/>
    <property type="molecule type" value="Genomic_DNA"/>
</dbReference>
<keyword evidence="2" id="KW-1185">Reference proteome</keyword>
<gene>
    <name evidence="1" type="ORF">NIES267_40910</name>
</gene>
<keyword evidence="1" id="KW-0547">Nucleotide-binding</keyword>
<reference evidence="1 2" key="1">
    <citation type="submission" date="2017-06" db="EMBL/GenBank/DDBJ databases">
        <title>Genome sequencing of cyanobaciteial culture collection at National Institute for Environmental Studies (NIES).</title>
        <authorList>
            <person name="Hirose Y."/>
            <person name="Shimura Y."/>
            <person name="Fujisawa T."/>
            <person name="Nakamura Y."/>
            <person name="Kawachi M."/>
        </authorList>
    </citation>
    <scope>NUCLEOTIDE SEQUENCE [LARGE SCALE GENOMIC DNA]</scope>
    <source>
        <strain evidence="1 2">NIES-267</strain>
    </source>
</reference>
<dbReference type="AlphaFoldDB" id="A0A1Z4LTL9"/>
<protein>
    <submittedName>
        <fullName evidence="1">Toxin secretion ABC transporter ATP-binding protein</fullName>
    </submittedName>
</protein>
<proteinExistence type="predicted"/>
<organism evidence="1 2">
    <name type="scientific">Calothrix parasitica NIES-267</name>
    <dbReference type="NCBI Taxonomy" id="1973488"/>
    <lineage>
        <taxon>Bacteria</taxon>
        <taxon>Bacillati</taxon>
        <taxon>Cyanobacteriota</taxon>
        <taxon>Cyanophyceae</taxon>
        <taxon>Nostocales</taxon>
        <taxon>Calotrichaceae</taxon>
        <taxon>Calothrix</taxon>
    </lineage>
</organism>
<name>A0A1Z4LTL9_9CYAN</name>
<evidence type="ECO:0000313" key="1">
    <source>
        <dbReference type="EMBL" id="BAY84595.1"/>
    </source>
</evidence>
<dbReference type="Proteomes" id="UP000218418">
    <property type="component" value="Chromosome"/>
</dbReference>
<evidence type="ECO:0000313" key="2">
    <source>
        <dbReference type="Proteomes" id="UP000218418"/>
    </source>
</evidence>
<dbReference type="GO" id="GO:0005524">
    <property type="term" value="F:ATP binding"/>
    <property type="evidence" value="ECO:0007669"/>
    <property type="project" value="UniProtKB-KW"/>
</dbReference>
<accession>A0A1Z4LTL9</accession>
<sequence>MVSNSICISDILNKTTPPFNRLLTATLKRLTQKSQLLRYQMGQQIAVKESIPAQIAILCQVSAASASESLSFAINAASYLRLRHYLSFLKNFLLFFLR</sequence>
<keyword evidence="1" id="KW-0067">ATP-binding</keyword>